<dbReference type="InterPro" id="IPR020449">
    <property type="entry name" value="Tscrpt_reg_AraC-type_HTH"/>
</dbReference>
<accession>A0A934MPN3</accession>
<dbReference type="GO" id="GO:0003700">
    <property type="term" value="F:DNA-binding transcription factor activity"/>
    <property type="evidence" value="ECO:0007669"/>
    <property type="project" value="InterPro"/>
</dbReference>
<reference evidence="5" key="1">
    <citation type="submission" date="2020-12" db="EMBL/GenBank/DDBJ databases">
        <title>Devosia sp. MSA67 isolated from Mo River.</title>
        <authorList>
            <person name="Ma F."/>
            <person name="Zi Z."/>
        </authorList>
    </citation>
    <scope>NUCLEOTIDE SEQUENCE</scope>
    <source>
        <strain evidence="5">MSA67</strain>
    </source>
</reference>
<dbReference type="RefSeq" id="WP_198874733.1">
    <property type="nucleotide sequence ID" value="NZ_JAEKMH010000001.1"/>
</dbReference>
<dbReference type="InterPro" id="IPR053142">
    <property type="entry name" value="PchR_regulatory_protein"/>
</dbReference>
<evidence type="ECO:0000256" key="1">
    <source>
        <dbReference type="ARBA" id="ARBA00023015"/>
    </source>
</evidence>
<dbReference type="InterPro" id="IPR018062">
    <property type="entry name" value="HTH_AraC-typ_CS"/>
</dbReference>
<keyword evidence="1" id="KW-0805">Transcription regulation</keyword>
<feature type="domain" description="HTH araC/xylS-type" evidence="4">
    <location>
        <begin position="223"/>
        <end position="322"/>
    </location>
</feature>
<dbReference type="PRINTS" id="PR00032">
    <property type="entry name" value="HTHARAC"/>
</dbReference>
<dbReference type="Proteomes" id="UP000602124">
    <property type="component" value="Unassembled WGS sequence"/>
</dbReference>
<dbReference type="SUPFAM" id="SSF46689">
    <property type="entry name" value="Homeodomain-like"/>
    <property type="match status" value="2"/>
</dbReference>
<dbReference type="Pfam" id="PF12833">
    <property type="entry name" value="HTH_18"/>
    <property type="match status" value="1"/>
</dbReference>
<dbReference type="Gene3D" id="1.10.10.60">
    <property type="entry name" value="Homeodomain-like"/>
    <property type="match status" value="2"/>
</dbReference>
<protein>
    <submittedName>
        <fullName evidence="5">Helix-turn-helix transcriptional regulator</fullName>
    </submittedName>
</protein>
<organism evidence="5 6">
    <name type="scientific">Devosia sediminis</name>
    <dbReference type="NCBI Taxonomy" id="2798801"/>
    <lineage>
        <taxon>Bacteria</taxon>
        <taxon>Pseudomonadati</taxon>
        <taxon>Pseudomonadota</taxon>
        <taxon>Alphaproteobacteria</taxon>
        <taxon>Hyphomicrobiales</taxon>
        <taxon>Devosiaceae</taxon>
        <taxon>Devosia</taxon>
    </lineage>
</organism>
<keyword evidence="3" id="KW-0804">Transcription</keyword>
<keyword evidence="2" id="KW-0238">DNA-binding</keyword>
<dbReference type="InterPro" id="IPR018060">
    <property type="entry name" value="HTH_AraC"/>
</dbReference>
<dbReference type="InterPro" id="IPR009057">
    <property type="entry name" value="Homeodomain-like_sf"/>
</dbReference>
<evidence type="ECO:0000259" key="4">
    <source>
        <dbReference type="PROSITE" id="PS01124"/>
    </source>
</evidence>
<dbReference type="PROSITE" id="PS00041">
    <property type="entry name" value="HTH_ARAC_FAMILY_1"/>
    <property type="match status" value="1"/>
</dbReference>
<comment type="caution">
    <text evidence="5">The sequence shown here is derived from an EMBL/GenBank/DDBJ whole genome shotgun (WGS) entry which is preliminary data.</text>
</comment>
<sequence length="326" mass="35491">MSRGTRGSWAFASNKAGATEVFDQDGRIAVEKAGLSVRMDHAVIREGVSLFSGGGISPHGYSVSPLGDMPSSNLVLGCMVGGSGVIHAEGNDSQRWRLPGQMYAVSLSERKLSYDIDGNADYQSVALMLTPDALEAMGSQDGLPRVVDAVLNGRADPMLLMRAMAPGAVRVAQELMTPIYQGAMLHLYQEGKALELLAMQLDMLAGEMPDADQLSARELMRVREARERLLANLREPESLTALAGAVGLSTRRLNLGFRLLFGTTVFDYLLEARMAAARRMLDEGAEMSLKQLAWTVGYNQVSNFSTAFRRRFGVSPGVYRREHVED</sequence>
<keyword evidence="6" id="KW-1185">Reference proteome</keyword>
<dbReference type="GO" id="GO:0043565">
    <property type="term" value="F:sequence-specific DNA binding"/>
    <property type="evidence" value="ECO:0007669"/>
    <property type="project" value="InterPro"/>
</dbReference>
<dbReference type="SMART" id="SM00342">
    <property type="entry name" value="HTH_ARAC"/>
    <property type="match status" value="1"/>
</dbReference>
<proteinExistence type="predicted"/>
<dbReference type="PANTHER" id="PTHR47893">
    <property type="entry name" value="REGULATORY PROTEIN PCHR"/>
    <property type="match status" value="1"/>
</dbReference>
<dbReference type="EMBL" id="JAEKMH010000001">
    <property type="protein sequence ID" value="MBJ3783499.1"/>
    <property type="molecule type" value="Genomic_DNA"/>
</dbReference>
<evidence type="ECO:0000313" key="6">
    <source>
        <dbReference type="Proteomes" id="UP000602124"/>
    </source>
</evidence>
<dbReference type="PANTHER" id="PTHR47893:SF1">
    <property type="entry name" value="REGULATORY PROTEIN PCHR"/>
    <property type="match status" value="1"/>
</dbReference>
<evidence type="ECO:0000256" key="3">
    <source>
        <dbReference type="ARBA" id="ARBA00023163"/>
    </source>
</evidence>
<dbReference type="PROSITE" id="PS01124">
    <property type="entry name" value="HTH_ARAC_FAMILY_2"/>
    <property type="match status" value="1"/>
</dbReference>
<name>A0A934MPN3_9HYPH</name>
<gene>
    <name evidence="5" type="ORF">JEQ47_02090</name>
</gene>
<dbReference type="AlphaFoldDB" id="A0A934MPN3"/>
<evidence type="ECO:0000256" key="2">
    <source>
        <dbReference type="ARBA" id="ARBA00023125"/>
    </source>
</evidence>
<evidence type="ECO:0000313" key="5">
    <source>
        <dbReference type="EMBL" id="MBJ3783499.1"/>
    </source>
</evidence>